<accession>A0A2V2WQN2</accession>
<dbReference type="PANTHER" id="PTHR48039">
    <property type="entry name" value="RNA-BINDING MOTIF PROTEIN 14B"/>
    <property type="match status" value="1"/>
</dbReference>
<gene>
    <name evidence="8" type="ORF">C3747_66g95</name>
</gene>
<dbReference type="VEuPathDB" id="TriTrypDB:TcBrA4_0019660"/>
<dbReference type="VEuPathDB" id="TriTrypDB:TcG_02229"/>
<comment type="subcellular location">
    <subcellularLocation>
        <location evidence="1">Nucleus</location>
    </subcellularLocation>
</comment>
<dbReference type="CDD" id="cd12317">
    <property type="entry name" value="RRM4_RBM19_RRM3_MRD1"/>
    <property type="match status" value="1"/>
</dbReference>
<name>A0A2V2WQN2_TRYCR</name>
<comment type="caution">
    <text evidence="8">The sequence shown here is derived from an EMBL/GenBank/DDBJ whole genome shotgun (WGS) entry which is preliminary data.</text>
</comment>
<dbReference type="PROSITE" id="PS50102">
    <property type="entry name" value="RRM"/>
    <property type="match status" value="5"/>
</dbReference>
<evidence type="ECO:0000256" key="4">
    <source>
        <dbReference type="ARBA" id="ARBA00023242"/>
    </source>
</evidence>
<dbReference type="SUPFAM" id="SSF54928">
    <property type="entry name" value="RNA-binding domain, RBD"/>
    <property type="match status" value="4"/>
</dbReference>
<dbReference type="InterPro" id="IPR012677">
    <property type="entry name" value="Nucleotide-bd_a/b_plait_sf"/>
</dbReference>
<dbReference type="VEuPathDB" id="TriTrypDB:TCSYLVIO_009959"/>
<feature type="domain" description="RRM" evidence="7">
    <location>
        <begin position="649"/>
        <end position="730"/>
    </location>
</feature>
<evidence type="ECO:0000256" key="5">
    <source>
        <dbReference type="PROSITE-ProRule" id="PRU00176"/>
    </source>
</evidence>
<dbReference type="VEuPathDB" id="TriTrypDB:C4B63_21g94"/>
<feature type="domain" description="RRM" evidence="7">
    <location>
        <begin position="520"/>
        <end position="594"/>
    </location>
</feature>
<dbReference type="PANTHER" id="PTHR48039:SF5">
    <property type="entry name" value="RNA-BINDING PROTEIN 28"/>
    <property type="match status" value="1"/>
</dbReference>
<evidence type="ECO:0000256" key="3">
    <source>
        <dbReference type="ARBA" id="ARBA00022884"/>
    </source>
</evidence>
<dbReference type="AlphaFoldDB" id="A0A2V2WQN2"/>
<organism evidence="8 9">
    <name type="scientific">Trypanosoma cruzi</name>
    <dbReference type="NCBI Taxonomy" id="5693"/>
    <lineage>
        <taxon>Eukaryota</taxon>
        <taxon>Discoba</taxon>
        <taxon>Euglenozoa</taxon>
        <taxon>Kinetoplastea</taxon>
        <taxon>Metakinetoplastina</taxon>
        <taxon>Trypanosomatida</taxon>
        <taxon>Trypanosomatidae</taxon>
        <taxon>Trypanosoma</taxon>
        <taxon>Schizotrypanum</taxon>
    </lineage>
</organism>
<dbReference type="GO" id="GO:0003729">
    <property type="term" value="F:mRNA binding"/>
    <property type="evidence" value="ECO:0007669"/>
    <property type="project" value="TreeGrafter"/>
</dbReference>
<dbReference type="Pfam" id="PF00076">
    <property type="entry name" value="RRM_1"/>
    <property type="match status" value="2"/>
</dbReference>
<dbReference type="SMART" id="SM00360">
    <property type="entry name" value="RRM"/>
    <property type="match status" value="5"/>
</dbReference>
<dbReference type="InterPro" id="IPR003954">
    <property type="entry name" value="RRM_euk-type"/>
</dbReference>
<dbReference type="EMBL" id="PRFC01000066">
    <property type="protein sequence ID" value="PWV10757.1"/>
    <property type="molecule type" value="Genomic_DNA"/>
</dbReference>
<keyword evidence="2" id="KW-0677">Repeat</keyword>
<evidence type="ECO:0000313" key="9">
    <source>
        <dbReference type="Proteomes" id="UP000246078"/>
    </source>
</evidence>
<dbReference type="InterPro" id="IPR035979">
    <property type="entry name" value="RBD_domain_sf"/>
</dbReference>
<feature type="domain" description="RRM" evidence="7">
    <location>
        <begin position="2"/>
        <end position="90"/>
    </location>
</feature>
<feature type="compositionally biased region" description="Acidic residues" evidence="6">
    <location>
        <begin position="274"/>
        <end position="298"/>
    </location>
</feature>
<dbReference type="InterPro" id="IPR000504">
    <property type="entry name" value="RRM_dom"/>
</dbReference>
<feature type="domain" description="RRM" evidence="7">
    <location>
        <begin position="792"/>
        <end position="876"/>
    </location>
</feature>
<dbReference type="Proteomes" id="UP000246078">
    <property type="component" value="Unassembled WGS sequence"/>
</dbReference>
<dbReference type="InterPro" id="IPR051945">
    <property type="entry name" value="RRM_MRD1_RNA_proc_ribogen"/>
</dbReference>
<dbReference type="VEuPathDB" id="TriTrypDB:ECC02_003093"/>
<feature type="region of interest" description="Disordered" evidence="6">
    <location>
        <begin position="261"/>
        <end position="322"/>
    </location>
</feature>
<reference evidence="8 9" key="1">
    <citation type="journal article" date="2018" name="Microb. Genom.">
        <title>Expanding an expanded genome: long-read sequencing of Trypanosoma cruzi.</title>
        <authorList>
            <person name="Berna L."/>
            <person name="Rodriguez M."/>
            <person name="Chiribao M.L."/>
            <person name="Parodi-Talice A."/>
            <person name="Pita S."/>
            <person name="Rijo G."/>
            <person name="Alvarez-Valin F."/>
            <person name="Robello C."/>
        </authorList>
    </citation>
    <scope>NUCLEOTIDE SEQUENCE [LARGE SCALE GENOMIC DNA]</scope>
    <source>
        <strain evidence="8 9">TCC</strain>
    </source>
</reference>
<dbReference type="VEuPathDB" id="TriTrypDB:TcYC6_0064130"/>
<evidence type="ECO:0000313" key="8">
    <source>
        <dbReference type="EMBL" id="PWV10757.1"/>
    </source>
</evidence>
<feature type="compositionally biased region" description="Basic and acidic residues" evidence="6">
    <location>
        <begin position="627"/>
        <end position="636"/>
    </location>
</feature>
<dbReference type="VEuPathDB" id="TriTrypDB:TcCL_NonESM02657"/>
<dbReference type="CDD" id="cd12320">
    <property type="entry name" value="RRM6_RBM19_RRM5_MRD1"/>
    <property type="match status" value="1"/>
</dbReference>
<dbReference type="VEuPathDB" id="TriTrypDB:TcCLB.509561.110"/>
<protein>
    <recommendedName>
        <fullName evidence="7">RRM domain-containing protein</fullName>
    </recommendedName>
</protein>
<feature type="domain" description="RRM" evidence="7">
    <location>
        <begin position="325"/>
        <end position="404"/>
    </location>
</feature>
<dbReference type="VEuPathDB" id="TriTrypDB:BCY84_05341"/>
<dbReference type="VEuPathDB" id="TriTrypDB:Tc_MARK_9766"/>
<dbReference type="OrthoDB" id="439639at2759"/>
<dbReference type="Gene3D" id="3.30.70.330">
    <property type="match status" value="5"/>
</dbReference>
<sequence>MSRVRVLNLPRDCTEEQLRRHLLASLPPSGPHLEITDCVIKRSQSTGKGKGVVRMAFMGFRNAASGNFVVRHFNGTYFGSAKLRVEVAKGLADVGVTTNMRKKMEGTEERPQRSATAGKRDGEGTAGSSGGAMKRPRDGGQKMVAEQGDGGGMEMEEDAQLRKKNERKKEFIAERLKATSGPTWTSEVLLPESAEFNARTVKDGTVMGGAHGNEYDVHINEESDALDDEENERRALERQQALGKVSDLDFLASIATKTEATIRKSSSVKGNGVVDEEDGKIGDDDEDDAGGEQQEDVGSETRQQPSCVDDSSKKDDQEAIVQESRRIRLGNIPYIATEDDVKQFASSLVGSVEAVHIPLTKDTRQSKGAAFVKFVRVEDAVRALSLCRGAVFMGRLLRVSAAEDDPYTKKLESHGDAAAMAGNSAFKRLKEQERRNENGSTMGWNTMYMNSHAAVELVAKRIGVTSDAVISVNARGAAVRAAIAEAYLTTEIQQVLGDEGIDFGLLESARQNLLKTRSNTTILVKNIQTTDPDDAAQLSKMFLRYGTLEATAFPSAGGFALFRYTHQQDARVAFQRLSYKLFKNAPLFLEWAPIGAIVTNDDEDGRDDDDKTKTPVKDNSSATDGAKPQDVEKADLDAPSGNAAFAPVFTLFITNIPFTSNEEEFYVFLLDTCPRLAKVPEKHIERLAFEQDKGRAFLTLKEQSTFKYVQQRLNGKSFAKRTLACVPSKQTTAMLATATATMSGSSKLGLAATASPVEEGEEDDIAKASAVVARRGAAARQGSHVPPGCDALKLVVKNVPFEATERDIRDLFSAFSEIRSVRLPRKSHQFSSHRENNHRGFAFVEFLSEEEAKRALETLKATHLYGRHLVLQYAKLDGQ</sequence>
<dbReference type="OMA" id="THFMGRR"/>
<keyword evidence="3 5" id="KW-0694">RNA-binding</keyword>
<dbReference type="VEuPathDB" id="TriTrypDB:TcCLB.503897.90"/>
<evidence type="ECO:0000256" key="1">
    <source>
        <dbReference type="ARBA" id="ARBA00004123"/>
    </source>
</evidence>
<feature type="region of interest" description="Disordered" evidence="6">
    <location>
        <begin position="600"/>
        <end position="636"/>
    </location>
</feature>
<proteinExistence type="predicted"/>
<evidence type="ECO:0000256" key="6">
    <source>
        <dbReference type="SAM" id="MobiDB-lite"/>
    </source>
</evidence>
<evidence type="ECO:0000256" key="2">
    <source>
        <dbReference type="ARBA" id="ARBA00022737"/>
    </source>
</evidence>
<dbReference type="SMART" id="SM00361">
    <property type="entry name" value="RRM_1"/>
    <property type="match status" value="2"/>
</dbReference>
<keyword evidence="4" id="KW-0539">Nucleus</keyword>
<dbReference type="VEuPathDB" id="TriTrypDB:C3747_66g95"/>
<dbReference type="GO" id="GO:0005730">
    <property type="term" value="C:nucleolus"/>
    <property type="evidence" value="ECO:0007669"/>
    <property type="project" value="TreeGrafter"/>
</dbReference>
<evidence type="ECO:0000259" key="7">
    <source>
        <dbReference type="PROSITE" id="PS50102"/>
    </source>
</evidence>
<feature type="region of interest" description="Disordered" evidence="6">
    <location>
        <begin position="100"/>
        <end position="163"/>
    </location>
</feature>
<dbReference type="VEuPathDB" id="TriTrypDB:TCDM_03254"/>
<feature type="compositionally biased region" description="Basic and acidic residues" evidence="6">
    <location>
        <begin position="102"/>
        <end position="123"/>
    </location>
</feature>